<dbReference type="Proteomes" id="UP000054771">
    <property type="component" value="Unassembled WGS sequence"/>
</dbReference>
<feature type="region of interest" description="Disordered" evidence="1">
    <location>
        <begin position="1"/>
        <end position="22"/>
    </location>
</feature>
<evidence type="ECO:0000313" key="3">
    <source>
        <dbReference type="Proteomes" id="UP000054771"/>
    </source>
</evidence>
<gene>
    <name evidence="2" type="ORF">ASPCAL07622</name>
</gene>
<dbReference type="STRING" id="454130.A0A0U5GQH9"/>
<dbReference type="AlphaFoldDB" id="A0A0U5GQH9"/>
<proteinExistence type="predicted"/>
<dbReference type="OMA" id="GRNCYRW"/>
<dbReference type="EMBL" id="CDMC01000006">
    <property type="protein sequence ID" value="CEN60951.1"/>
    <property type="molecule type" value="Genomic_DNA"/>
</dbReference>
<accession>A0A0U5GQH9</accession>
<name>A0A0U5GQH9_ASPCI</name>
<organism evidence="2 3">
    <name type="scientific">Aspergillus calidoustus</name>
    <dbReference type="NCBI Taxonomy" id="454130"/>
    <lineage>
        <taxon>Eukaryota</taxon>
        <taxon>Fungi</taxon>
        <taxon>Dikarya</taxon>
        <taxon>Ascomycota</taxon>
        <taxon>Pezizomycotina</taxon>
        <taxon>Eurotiomycetes</taxon>
        <taxon>Eurotiomycetidae</taxon>
        <taxon>Eurotiales</taxon>
        <taxon>Aspergillaceae</taxon>
        <taxon>Aspergillus</taxon>
        <taxon>Aspergillus subgen. Nidulantes</taxon>
    </lineage>
</organism>
<evidence type="ECO:0000256" key="1">
    <source>
        <dbReference type="SAM" id="MobiDB-lite"/>
    </source>
</evidence>
<sequence>MDPATKYLDPPPPYEDAVAGGSHTNIPTLQPVTLLLDGQCIRDASTSTPRYQISRSVTTLPQTPPKNSSIIFERVDTASRILEKDETPGTEQAPSEHRHLFYLAHPADAQYRADLPGYYITAVDTDTVGNIHLETSKSRLQKLEFTALLSVKRTASDRPLFDEAGKTVTLFCARPAKLMSSRYTWTREDGSQIAVEDGKGDGHSLALTTAMTQEMRDALVAVWLLRLWYETAESKQAKREGKRAAVARLDIADHAIELEWLAAPVSYQDWTYAKRVGGLGALAGAGGG</sequence>
<protein>
    <submittedName>
        <fullName evidence="2">Uncharacterized protein</fullName>
    </submittedName>
</protein>
<evidence type="ECO:0000313" key="2">
    <source>
        <dbReference type="EMBL" id="CEN60951.1"/>
    </source>
</evidence>
<keyword evidence="3" id="KW-1185">Reference proteome</keyword>
<dbReference type="OrthoDB" id="5207784at2759"/>
<reference evidence="3" key="1">
    <citation type="journal article" date="2016" name="Genome Announc.">
        <title>Draft genome sequences of fungus Aspergillus calidoustus.</title>
        <authorList>
            <person name="Horn F."/>
            <person name="Linde J."/>
            <person name="Mattern D.J."/>
            <person name="Walther G."/>
            <person name="Guthke R."/>
            <person name="Scherlach K."/>
            <person name="Martin K."/>
            <person name="Brakhage A.A."/>
            <person name="Petzke L."/>
            <person name="Valiante V."/>
        </authorList>
    </citation>
    <scope>NUCLEOTIDE SEQUENCE [LARGE SCALE GENOMIC DNA]</scope>
    <source>
        <strain evidence="3">SF006504</strain>
    </source>
</reference>